<dbReference type="Proteomes" id="UP000298636">
    <property type="component" value="Chromosome"/>
</dbReference>
<reference evidence="9 10" key="1">
    <citation type="submission" date="2018-10" db="EMBL/GenBank/DDBJ databases">
        <title>Comparative functional genomics of the obligate endosymbiont Buchnera aphidicola.</title>
        <authorList>
            <person name="Chong R.A."/>
        </authorList>
    </citation>
    <scope>NUCLEOTIDE SEQUENCE [LARGE SCALE GENOMIC DNA]</scope>
    <source>
        <strain evidence="9 10">Ssp</strain>
    </source>
</reference>
<comment type="function">
    <text evidence="7">Low-potential electron donor to a number of redox enzymes.</text>
</comment>
<dbReference type="AlphaFoldDB" id="A0A4D6Y8S7"/>
<evidence type="ECO:0000256" key="6">
    <source>
        <dbReference type="ARBA" id="ARBA00022982"/>
    </source>
</evidence>
<dbReference type="InterPro" id="IPR008254">
    <property type="entry name" value="Flavodoxin/NO_synth"/>
</dbReference>
<dbReference type="NCBIfam" id="NF006739">
    <property type="entry name" value="PRK09267.1-5"/>
    <property type="match status" value="1"/>
</dbReference>
<dbReference type="InterPro" id="IPR001226">
    <property type="entry name" value="Flavodoxin_CS"/>
</dbReference>
<dbReference type="GO" id="GO:0010181">
    <property type="term" value="F:FMN binding"/>
    <property type="evidence" value="ECO:0007669"/>
    <property type="project" value="UniProtKB-UniRule"/>
</dbReference>
<evidence type="ECO:0000313" key="10">
    <source>
        <dbReference type="Proteomes" id="UP000298636"/>
    </source>
</evidence>
<keyword evidence="5 7" id="KW-0288">FMN</keyword>
<protein>
    <recommendedName>
        <fullName evidence="7">Flavodoxin</fullName>
    </recommendedName>
</protein>
<dbReference type="SUPFAM" id="SSF52218">
    <property type="entry name" value="Flavoproteins"/>
    <property type="match status" value="1"/>
</dbReference>
<evidence type="ECO:0000256" key="2">
    <source>
        <dbReference type="ARBA" id="ARBA00005267"/>
    </source>
</evidence>
<evidence type="ECO:0000259" key="8">
    <source>
        <dbReference type="PROSITE" id="PS50902"/>
    </source>
</evidence>
<evidence type="ECO:0000256" key="5">
    <source>
        <dbReference type="ARBA" id="ARBA00022643"/>
    </source>
</evidence>
<dbReference type="EMBL" id="CP032998">
    <property type="protein sequence ID" value="QCI26366.1"/>
    <property type="molecule type" value="Genomic_DNA"/>
</dbReference>
<dbReference type="PROSITE" id="PS50902">
    <property type="entry name" value="FLAVODOXIN_LIKE"/>
    <property type="match status" value="1"/>
</dbReference>
<sequence length="177" mass="20434">MEKIGIFFGSDTGNTEKIANMIYNIIGTKKAEIYDISTCSKKEITKFNILIFGIPTWYYGELQCDWDTFLPTLKKINFKNKIISLFGCGDQEDYSEYFCDAIGIIYNILKNQGATIIGKWPTTGYNFESSKALLNSKYFAGLVIDEDRQSSYSQYRVETWVTKILYKLKQIYTNNDI</sequence>
<dbReference type="PANTHER" id="PTHR42809">
    <property type="entry name" value="FLAVODOXIN 2"/>
    <property type="match status" value="1"/>
</dbReference>
<dbReference type="OrthoDB" id="359268at2"/>
<organism evidence="9 10">
    <name type="scientific">Buchnera aphidicola</name>
    <name type="common">Stegophylla sp.</name>
    <dbReference type="NCBI Taxonomy" id="2315800"/>
    <lineage>
        <taxon>Bacteria</taxon>
        <taxon>Pseudomonadati</taxon>
        <taxon>Pseudomonadota</taxon>
        <taxon>Gammaproteobacteria</taxon>
        <taxon>Enterobacterales</taxon>
        <taxon>Erwiniaceae</taxon>
        <taxon>Buchnera</taxon>
    </lineage>
</organism>
<dbReference type="InterPro" id="IPR050619">
    <property type="entry name" value="Flavodoxin"/>
</dbReference>
<dbReference type="NCBIfam" id="NF006737">
    <property type="entry name" value="PRK09267.1-3"/>
    <property type="match status" value="1"/>
</dbReference>
<evidence type="ECO:0000256" key="7">
    <source>
        <dbReference type="PIRNR" id="PIRNR038996"/>
    </source>
</evidence>
<comment type="cofactor">
    <cofactor evidence="1 7">
        <name>FMN</name>
        <dbReference type="ChEBI" id="CHEBI:58210"/>
    </cofactor>
</comment>
<evidence type="ECO:0000256" key="3">
    <source>
        <dbReference type="ARBA" id="ARBA00022448"/>
    </source>
</evidence>
<evidence type="ECO:0000256" key="4">
    <source>
        <dbReference type="ARBA" id="ARBA00022630"/>
    </source>
</evidence>
<evidence type="ECO:0000313" key="9">
    <source>
        <dbReference type="EMBL" id="QCI26366.1"/>
    </source>
</evidence>
<dbReference type="RefSeq" id="WP_158351796.1">
    <property type="nucleotide sequence ID" value="NZ_CP032998.1"/>
</dbReference>
<dbReference type="NCBIfam" id="TIGR01752">
    <property type="entry name" value="flav_long"/>
    <property type="match status" value="1"/>
</dbReference>
<proteinExistence type="inferred from homology"/>
<keyword evidence="6 7" id="KW-0249">Electron transport</keyword>
<dbReference type="InterPro" id="IPR010086">
    <property type="entry name" value="Flavodoxin_lc"/>
</dbReference>
<comment type="similarity">
    <text evidence="2 7">Belongs to the flavodoxin family.</text>
</comment>
<gene>
    <name evidence="9" type="primary">fldA</name>
    <name evidence="9" type="ORF">D9V79_00940</name>
</gene>
<dbReference type="PROSITE" id="PS00201">
    <property type="entry name" value="FLAVODOXIN"/>
    <property type="match status" value="1"/>
</dbReference>
<name>A0A4D6Y8S7_9GAMM</name>
<evidence type="ECO:0000256" key="1">
    <source>
        <dbReference type="ARBA" id="ARBA00001917"/>
    </source>
</evidence>
<dbReference type="InterPro" id="IPR029039">
    <property type="entry name" value="Flavoprotein-like_sf"/>
</dbReference>
<keyword evidence="4 7" id="KW-0285">Flavoprotein</keyword>
<dbReference type="Pfam" id="PF00258">
    <property type="entry name" value="Flavodoxin_1"/>
    <property type="match status" value="1"/>
</dbReference>
<dbReference type="GO" id="GO:0009055">
    <property type="term" value="F:electron transfer activity"/>
    <property type="evidence" value="ECO:0007669"/>
    <property type="project" value="UniProtKB-UniRule"/>
</dbReference>
<accession>A0A4D6Y8S7</accession>
<keyword evidence="3 7" id="KW-0813">Transport</keyword>
<dbReference type="PANTHER" id="PTHR42809:SF1">
    <property type="entry name" value="FLAVODOXIN 1"/>
    <property type="match status" value="1"/>
</dbReference>
<feature type="domain" description="Flavodoxin-like" evidence="8">
    <location>
        <begin position="4"/>
        <end position="165"/>
    </location>
</feature>
<keyword evidence="10" id="KW-1185">Reference proteome</keyword>
<dbReference type="PIRSF" id="PIRSF038996">
    <property type="entry name" value="FldA"/>
    <property type="match status" value="1"/>
</dbReference>
<dbReference type="Gene3D" id="3.40.50.360">
    <property type="match status" value="1"/>
</dbReference>